<comment type="subcellular location">
    <subcellularLocation>
        <location evidence="1 4">Nucleus</location>
    </subcellularLocation>
</comment>
<reference evidence="7" key="1">
    <citation type="submission" date="2019-06" db="EMBL/GenBank/DDBJ databases">
        <authorList>
            <person name="Palmer J.M."/>
        </authorList>
    </citation>
    <scope>NUCLEOTIDE SEQUENCE</scope>
    <source>
        <strain evidence="7">TWF679</strain>
    </source>
</reference>
<keyword evidence="4" id="KW-0508">mRNA splicing</keyword>
<feature type="compositionally biased region" description="Basic and acidic residues" evidence="5">
    <location>
        <begin position="298"/>
        <end position="309"/>
    </location>
</feature>
<name>A0A8H8V4K4_ORBOL</name>
<evidence type="ECO:0000259" key="6">
    <source>
        <dbReference type="PROSITE" id="PS50174"/>
    </source>
</evidence>
<dbReference type="PANTHER" id="PTHR15818">
    <property type="entry name" value="G PATCH AND KOW-CONTAINING"/>
    <property type="match status" value="1"/>
</dbReference>
<dbReference type="SMART" id="SM00443">
    <property type="entry name" value="G_patch"/>
    <property type="match status" value="1"/>
</dbReference>
<feature type="region of interest" description="Disordered" evidence="5">
    <location>
        <begin position="110"/>
        <end position="131"/>
    </location>
</feature>
<keyword evidence="4" id="KW-0747">Spliceosome</keyword>
<protein>
    <recommendedName>
        <fullName evidence="4">Pre-mRNA-splicing factor</fullName>
    </recommendedName>
</protein>
<feature type="region of interest" description="Disordered" evidence="5">
    <location>
        <begin position="292"/>
        <end position="439"/>
    </location>
</feature>
<comment type="caution">
    <text evidence="7">The sequence shown here is derived from an EMBL/GenBank/DDBJ whole genome shotgun (WGS) entry which is preliminary data.</text>
</comment>
<organism evidence="7 8">
    <name type="scientific">Orbilia oligospora</name>
    <name type="common">Nematode-trapping fungus</name>
    <name type="synonym">Arthrobotrys oligospora</name>
    <dbReference type="NCBI Taxonomy" id="2813651"/>
    <lineage>
        <taxon>Eukaryota</taxon>
        <taxon>Fungi</taxon>
        <taxon>Dikarya</taxon>
        <taxon>Ascomycota</taxon>
        <taxon>Pezizomycotina</taxon>
        <taxon>Orbiliomycetes</taxon>
        <taxon>Orbiliales</taxon>
        <taxon>Orbiliaceae</taxon>
        <taxon>Orbilia</taxon>
    </lineage>
</organism>
<gene>
    <name evidence="7" type="ORF">TWF679_008573</name>
</gene>
<feature type="region of interest" description="Disordered" evidence="5">
    <location>
        <begin position="155"/>
        <end position="175"/>
    </location>
</feature>
<evidence type="ECO:0000256" key="2">
    <source>
        <dbReference type="ARBA" id="ARBA00008576"/>
    </source>
</evidence>
<keyword evidence="4" id="KW-0507">mRNA processing</keyword>
<evidence type="ECO:0000256" key="1">
    <source>
        <dbReference type="ARBA" id="ARBA00004123"/>
    </source>
</evidence>
<evidence type="ECO:0000313" key="8">
    <source>
        <dbReference type="Proteomes" id="UP000614610"/>
    </source>
</evidence>
<dbReference type="EMBL" id="WIWT01000056">
    <property type="protein sequence ID" value="KAF3206790.1"/>
    <property type="molecule type" value="Genomic_DNA"/>
</dbReference>
<dbReference type="OrthoDB" id="5577072at2759"/>
<dbReference type="PANTHER" id="PTHR15818:SF2">
    <property type="entry name" value="G-PATCH DOMAIN AND KOW MOTIFS-CONTAINING PROTEIN"/>
    <property type="match status" value="1"/>
</dbReference>
<dbReference type="InterPro" id="IPR000467">
    <property type="entry name" value="G_patch_dom"/>
</dbReference>
<keyword evidence="3 4" id="KW-0539">Nucleus</keyword>
<feature type="compositionally biased region" description="Acidic residues" evidence="5">
    <location>
        <begin position="155"/>
        <end position="169"/>
    </location>
</feature>
<feature type="domain" description="G-patch" evidence="6">
    <location>
        <begin position="242"/>
        <end position="293"/>
    </location>
</feature>
<dbReference type="GO" id="GO:0000398">
    <property type="term" value="P:mRNA splicing, via spliceosome"/>
    <property type="evidence" value="ECO:0007669"/>
    <property type="project" value="UniProtKB-UniRule"/>
</dbReference>
<evidence type="ECO:0000256" key="3">
    <source>
        <dbReference type="ARBA" id="ARBA00023242"/>
    </source>
</evidence>
<proteinExistence type="inferred from homology"/>
<dbReference type="InterPro" id="IPR026822">
    <property type="entry name" value="Spp2/MOS2_G-patch"/>
</dbReference>
<dbReference type="GO" id="GO:0003676">
    <property type="term" value="F:nucleic acid binding"/>
    <property type="evidence" value="ECO:0007669"/>
    <property type="project" value="InterPro"/>
</dbReference>
<feature type="compositionally biased region" description="Basic and acidic residues" evidence="5">
    <location>
        <begin position="320"/>
        <end position="410"/>
    </location>
</feature>
<dbReference type="PROSITE" id="PS50174">
    <property type="entry name" value="G_PATCH"/>
    <property type="match status" value="1"/>
</dbReference>
<evidence type="ECO:0000256" key="5">
    <source>
        <dbReference type="SAM" id="MobiDB-lite"/>
    </source>
</evidence>
<evidence type="ECO:0000313" key="7">
    <source>
        <dbReference type="EMBL" id="KAF3206790.1"/>
    </source>
</evidence>
<feature type="region of interest" description="Disordered" evidence="5">
    <location>
        <begin position="1"/>
        <end position="65"/>
    </location>
</feature>
<evidence type="ECO:0000256" key="4">
    <source>
        <dbReference type="RuleBase" id="RU369096"/>
    </source>
</evidence>
<comment type="similarity">
    <text evidence="2 4">Belongs to the SPP2 family.</text>
</comment>
<dbReference type="GO" id="GO:0005681">
    <property type="term" value="C:spliceosomal complex"/>
    <property type="evidence" value="ECO:0007669"/>
    <property type="project" value="UniProtKB-UniRule"/>
</dbReference>
<dbReference type="InterPro" id="IPR045166">
    <property type="entry name" value="Spp2-like"/>
</dbReference>
<dbReference type="AlphaFoldDB" id="A0A8H8V4K4"/>
<dbReference type="Proteomes" id="UP000614610">
    <property type="component" value="Unassembled WGS sequence"/>
</dbReference>
<dbReference type="Pfam" id="PF12656">
    <property type="entry name" value="G-patch_2"/>
    <property type="match status" value="1"/>
</dbReference>
<comment type="function">
    <text evidence="4">Involved in spliceosome maturation and the first step of pre-mRNA splicing.</text>
</comment>
<accession>A0A8H8V4K4</accession>
<sequence>MTMDPPSKGGFSISLGSKRPTGGSATTARKPTLGASAFSKPGTKRGPTLSDDEDDDTHEDDHRDKVQLVTGFGSKGAVTAEGEKEVKALVIPALRNKDWRAESRKKKGIYLPPEATAQKNGQPVDTRDIIGDEPMKVGLQFVERSTAGMTIAEEDVAMSDAKDEDAEGEEATKKVEKTEDQLAMEALLAGDKAKASTLTIPAASGNVADNRVAVQNEDDAYRADVASRPDAATLEEYAAVPVEEFGAALLRGMGWKEGESIGKSGGAGNKPRIVEKRAAFLGIGAKGLGAEEMGAWGKGDKKGRQRVDKTYLPITLVDKNGNRVEEESSKDLAKKDVEKDWKGRDDKDRPERRDIDYRDDKESSRSKRDRERYRDDERGRDRRDRDKGRDRDRDRDSYRERSRDRRDRDSMMIGIGTDGDTEVAVKSGTGVEAPQPRGLSSTLKRIVFMGSEDYLPGIR</sequence>